<comment type="caution">
    <text evidence="2">The sequence shown here is derived from an EMBL/GenBank/DDBJ whole genome shotgun (WGS) entry which is preliminary data.</text>
</comment>
<dbReference type="RefSeq" id="WP_137999201.1">
    <property type="nucleotide sequence ID" value="NZ_SJDU01000439.1"/>
</dbReference>
<proteinExistence type="predicted"/>
<evidence type="ECO:0000313" key="2">
    <source>
        <dbReference type="EMBL" id="TKZ29072.1"/>
    </source>
</evidence>
<feature type="compositionally biased region" description="Acidic residues" evidence="1">
    <location>
        <begin position="99"/>
        <end position="108"/>
    </location>
</feature>
<evidence type="ECO:0000313" key="3">
    <source>
        <dbReference type="Proteomes" id="UP000310168"/>
    </source>
</evidence>
<protein>
    <recommendedName>
        <fullName evidence="4">50S ribosomal protein L7/L12</fullName>
    </recommendedName>
</protein>
<evidence type="ECO:0000256" key="1">
    <source>
        <dbReference type="SAM" id="MobiDB-lite"/>
    </source>
</evidence>
<reference evidence="2 3" key="1">
    <citation type="journal article" date="2019" name="Anaerobe">
        <title>Brachyspira catarrhinii sp. nov., an anaerobic intestinal spirochaete isolated from vervet monkeys may have been misidentified as Brachyspira aalborgi in previous studies.</title>
        <authorList>
            <person name="Phillips N.D."/>
            <person name="La T."/>
            <person name="Hampson D.J."/>
        </authorList>
    </citation>
    <scope>NUCLEOTIDE SEQUENCE [LARGE SCALE GENOMIC DNA]</scope>
    <source>
        <strain evidence="2 3">Z12</strain>
    </source>
</reference>
<accession>A0ABY2TQ13</accession>
<dbReference type="Proteomes" id="UP000310168">
    <property type="component" value="Unassembled WGS sequence"/>
</dbReference>
<keyword evidence="3" id="KW-1185">Reference proteome</keyword>
<evidence type="ECO:0008006" key="4">
    <source>
        <dbReference type="Google" id="ProtNLM"/>
    </source>
</evidence>
<organism evidence="2 3">
    <name type="scientific">Brachyspira catarrhinii</name>
    <dbReference type="NCBI Taxonomy" id="2528966"/>
    <lineage>
        <taxon>Bacteria</taxon>
        <taxon>Pseudomonadati</taxon>
        <taxon>Spirochaetota</taxon>
        <taxon>Spirochaetia</taxon>
        <taxon>Brachyspirales</taxon>
        <taxon>Brachyspiraceae</taxon>
        <taxon>Brachyspira</taxon>
    </lineage>
</organism>
<dbReference type="EMBL" id="SJDU01000439">
    <property type="protein sequence ID" value="TKZ29072.1"/>
    <property type="molecule type" value="Genomic_DNA"/>
</dbReference>
<sequence length="114" mass="12940">MPNKEEKLMVACKNCDLEKVESLVEANEYGINTLEKAKSIAQEVSCSEVVDCLENITRKKRGKELIENCRNALNRGNPESKMDFGKSNFRIDSNPPDDTNNDNEDNDNDMNKQI</sequence>
<feature type="region of interest" description="Disordered" evidence="1">
    <location>
        <begin position="73"/>
        <end position="114"/>
    </location>
</feature>
<gene>
    <name evidence="2" type="ORF">EZH24_11285</name>
</gene>
<name>A0ABY2TQ13_9SPIR</name>